<evidence type="ECO:0000256" key="2">
    <source>
        <dbReference type="SAM" id="MobiDB-lite"/>
    </source>
</evidence>
<feature type="domain" description="Teneurin-like YD-shell" evidence="3">
    <location>
        <begin position="483"/>
        <end position="615"/>
    </location>
</feature>
<dbReference type="NCBIfam" id="TIGR01643">
    <property type="entry name" value="YD_repeat_2x"/>
    <property type="match status" value="8"/>
</dbReference>
<dbReference type="InterPro" id="IPR013320">
    <property type="entry name" value="ConA-like_dom_sf"/>
</dbReference>
<dbReference type="InterPro" id="IPR006530">
    <property type="entry name" value="YD"/>
</dbReference>
<dbReference type="InterPro" id="IPR022385">
    <property type="entry name" value="Rhs_assc_core"/>
</dbReference>
<protein>
    <submittedName>
        <fullName evidence="4">Rhs family protein</fullName>
    </submittedName>
</protein>
<reference evidence="4" key="1">
    <citation type="submission" date="2018-06" db="EMBL/GenBank/DDBJ databases">
        <authorList>
            <person name="Zhirakovskaya E."/>
        </authorList>
    </citation>
    <scope>NUCLEOTIDE SEQUENCE</scope>
</reference>
<gene>
    <name evidence="4" type="ORF">MNBD_GAMMA03-1592</name>
</gene>
<dbReference type="EMBL" id="UOFC01000157">
    <property type="protein sequence ID" value="VAW47644.1"/>
    <property type="molecule type" value="Genomic_DNA"/>
</dbReference>
<name>A0A3B0WVD5_9ZZZZ</name>
<keyword evidence="1" id="KW-0677">Repeat</keyword>
<sequence>SSQNIVGLWTHVAGTFDGTTQKLYVNGQLVNQRIGASFKEQSYMLIGAIRFAGVYQSFFQGEIDELRIWNHARTEQELRDNMSQSLLGNEVGLMSYWRFDEGAGNQTFDSSPAGYAGSFSSPTWQPSGAPLQCALGQCSFVAPKGEYSNLVGNSDGTYTRTLKNGTKIHFNAQGLHTSTVDRNGNSTTYSYDADTNLIQITDPVGLVTSLTYDINQKLDTIVDPQGRVTTFVHDLNGNLIQIIAPDGSMRQFSYDANHRLIGQTNKRNFSTSYEYNFAGRVVKANHPDGSTRELTPIQTIGLVDMNSGLGTKANPSPLVQPADAQAQFIDGNNNTTVYETNAFGSVTKSIDALGRETLIERDENNNSTRTTRANGAVNSLTYDAQGNVLSTTEESIGATTSFEYEQTFNQVTKITDAEGNVQSIQYNTEGNTTKIINAQLKETTFTYNTQGQILTSTDALGNTTQFNYDVQGYLQSTIDPLGFTTSFTYDSAGNVISNTDAEGNTTTFTYDILNQLTQVTDALGGTTQYIYDSNGNLLSVTDAKNQITSYIYDVKDRLLTTTDPLGKVESYTYDTDGQLISLTDRKNQTIGYSYDVVKQLIQKNWPTGEVIQYTYDLVGNLTSIEDTDSKITYSYDPVNRLNNALTTGSTSQPDVTLSYSYDQNNNRISMTDSLTGTINYTYDTLDRLTGITTPSSETTSFTYDELNRRTNVGFPNGVTTDYQYDAKSQLTSLIHKLGTTIQSSFGYTYDNTGNRTNLNTTRASLSVNNSLNYTYDNLYRLTTATDPLPAQPDETFSYDPVGNRLQDNSQTNNATYDAGNRLLENDTHRFTYDNNGNMTQKVNKVTNDVTDYTYNVENQLVEIKINTVTIGQYFYDGQGRRIAKSASGVVKTYVYDQEDILLEFDATNTLKAHYIHGLGIDEAFSMRRDLNENTIIENNEKFYYHPDALGSIMDITDSTGLITQSYVYNSFGEIVQQVGALENPYTYTGREIDNESGLYYYRARYYDPSIGRFITEDPIGFDGGINFYAYVLNNPIRYRDPFGKSITLPPPVLPPLFCPINPPINPNPQPQPQPDPPEPDPPEPPDCDKIRDLAIDFCSDTSLPTQDNGFEFWNCVNKFMKEHGC</sequence>
<dbReference type="Pfam" id="PF05593">
    <property type="entry name" value="RHS_repeat"/>
    <property type="match status" value="2"/>
</dbReference>
<dbReference type="InterPro" id="IPR056823">
    <property type="entry name" value="TEN-like_YD-shell"/>
</dbReference>
<feature type="domain" description="Teneurin-like YD-shell" evidence="3">
    <location>
        <begin position="724"/>
        <end position="1022"/>
    </location>
</feature>
<proteinExistence type="predicted"/>
<dbReference type="AlphaFoldDB" id="A0A3B0WVD5"/>
<dbReference type="NCBIfam" id="TIGR03696">
    <property type="entry name" value="Rhs_assc_core"/>
    <property type="match status" value="1"/>
</dbReference>
<dbReference type="Gene3D" id="2.60.120.200">
    <property type="match status" value="1"/>
</dbReference>
<dbReference type="PRINTS" id="PR00394">
    <property type="entry name" value="RHSPROTEIN"/>
</dbReference>
<dbReference type="Gene3D" id="2.180.10.10">
    <property type="entry name" value="RHS repeat-associated core"/>
    <property type="match status" value="4"/>
</dbReference>
<dbReference type="InterPro" id="IPR050708">
    <property type="entry name" value="T6SS_VgrG/RHS"/>
</dbReference>
<accession>A0A3B0WVD5</accession>
<dbReference type="PANTHER" id="PTHR32305">
    <property type="match status" value="1"/>
</dbReference>
<evidence type="ECO:0000313" key="4">
    <source>
        <dbReference type="EMBL" id="VAW47644.1"/>
    </source>
</evidence>
<dbReference type="Pfam" id="PF13385">
    <property type="entry name" value="Laminin_G_3"/>
    <property type="match status" value="1"/>
</dbReference>
<evidence type="ECO:0000256" key="1">
    <source>
        <dbReference type="ARBA" id="ARBA00022737"/>
    </source>
</evidence>
<feature type="region of interest" description="Disordered" evidence="2">
    <location>
        <begin position="1059"/>
        <end position="1088"/>
    </location>
</feature>
<dbReference type="InterPro" id="IPR031325">
    <property type="entry name" value="RHS_repeat"/>
</dbReference>
<feature type="non-terminal residue" evidence="4">
    <location>
        <position position="1"/>
    </location>
</feature>
<feature type="domain" description="Teneurin-like YD-shell" evidence="3">
    <location>
        <begin position="170"/>
        <end position="330"/>
    </location>
</feature>
<dbReference type="PANTHER" id="PTHR32305:SF15">
    <property type="entry name" value="PROTEIN RHSA-RELATED"/>
    <property type="match status" value="1"/>
</dbReference>
<organism evidence="4">
    <name type="scientific">hydrothermal vent metagenome</name>
    <dbReference type="NCBI Taxonomy" id="652676"/>
    <lineage>
        <taxon>unclassified sequences</taxon>
        <taxon>metagenomes</taxon>
        <taxon>ecological metagenomes</taxon>
    </lineage>
</organism>
<evidence type="ECO:0000259" key="3">
    <source>
        <dbReference type="Pfam" id="PF25023"/>
    </source>
</evidence>
<feature type="compositionally biased region" description="Pro residues" evidence="2">
    <location>
        <begin position="1059"/>
        <end position="1076"/>
    </location>
</feature>
<dbReference type="SUPFAM" id="SSF49899">
    <property type="entry name" value="Concanavalin A-like lectins/glucanases"/>
    <property type="match status" value="1"/>
</dbReference>
<dbReference type="Pfam" id="PF25023">
    <property type="entry name" value="TEN_YD-shell"/>
    <property type="match status" value="3"/>
</dbReference>